<evidence type="ECO:0000313" key="3">
    <source>
        <dbReference type="Proteomes" id="UP000020865"/>
    </source>
</evidence>
<feature type="domain" description="Transcription regulator HTH AraC- type ligand binding" evidence="1">
    <location>
        <begin position="39"/>
        <end position="209"/>
    </location>
</feature>
<comment type="caution">
    <text evidence="2">The sequence shown here is derived from an EMBL/GenBank/DDBJ whole genome shotgun (WGS) entry which is preliminary data.</text>
</comment>
<evidence type="ECO:0000259" key="1">
    <source>
        <dbReference type="Pfam" id="PF14525"/>
    </source>
</evidence>
<dbReference type="Pfam" id="PF14525">
    <property type="entry name" value="AraC_binding_2"/>
    <property type="match status" value="1"/>
</dbReference>
<proteinExistence type="predicted"/>
<dbReference type="InterPro" id="IPR035418">
    <property type="entry name" value="AraC-bd_2"/>
</dbReference>
<accession>A0A9P2XKN3</accession>
<gene>
    <name evidence="2" type="ORF">J545_1278</name>
</gene>
<dbReference type="AlphaFoldDB" id="A0A9P2XKN3"/>
<reference evidence="2 3" key="1">
    <citation type="submission" date="2014-02" db="EMBL/GenBank/DDBJ databases">
        <title>Comparative genomics and transcriptomics to identify genetic mechanisms underlying the emergence of carbapenem resistant Acinetobacter baumannii (CRAb).</title>
        <authorList>
            <person name="Harris A.D."/>
            <person name="Johnson K.J."/>
            <person name="George J."/>
            <person name="Shefchek K."/>
            <person name="Daugherty S.C."/>
            <person name="Parankush S."/>
            <person name="Sadzewicz L."/>
            <person name="Tallon L."/>
            <person name="Sengamalay N."/>
            <person name="Hazen T.H."/>
            <person name="Rasko D.A."/>
        </authorList>
    </citation>
    <scope>NUCLEOTIDE SEQUENCE [LARGE SCALE GENOMIC DNA]</scope>
    <source>
        <strain evidence="2 3">1462234</strain>
    </source>
</reference>
<name>A0A9P2XKN3_ACIBA</name>
<dbReference type="Proteomes" id="UP000020865">
    <property type="component" value="Unassembled WGS sequence"/>
</dbReference>
<evidence type="ECO:0000313" key="2">
    <source>
        <dbReference type="EMBL" id="EXB64295.1"/>
    </source>
</evidence>
<dbReference type="EMBL" id="JEWR01000010">
    <property type="protein sequence ID" value="EXB64295.1"/>
    <property type="molecule type" value="Genomic_DNA"/>
</dbReference>
<sequence length="222" mass="25549">MNQANSHELNGRHFQNESIFTDHNLVFDHHDLSETCRNVGQIFKPHDLKISHQKRDFSATMHHVKTGALSISRLEYGADVIIEPDHLDNFYLIQIPTQGYAEIEFGSQKFISYSQVASLISPQQSLRMRWHANSPQLILKVSKDDFTYHCRQHIADSENNLLVFDPKLDFSTQGGAYFLQLVRTLMDALACDQHPLHHPLAFKQFESNLLCTDLWSAQQCIT</sequence>
<organism evidence="2 3">
    <name type="scientific">Acinetobacter baumannii 1462234</name>
    <dbReference type="NCBI Taxonomy" id="1310646"/>
    <lineage>
        <taxon>Bacteria</taxon>
        <taxon>Pseudomonadati</taxon>
        <taxon>Pseudomonadota</taxon>
        <taxon>Gammaproteobacteria</taxon>
        <taxon>Moraxellales</taxon>
        <taxon>Moraxellaceae</taxon>
        <taxon>Acinetobacter</taxon>
        <taxon>Acinetobacter calcoaceticus/baumannii complex</taxon>
    </lineage>
</organism>
<protein>
    <submittedName>
        <fullName evidence="2">Ethanolamine operon transcriptional regulator</fullName>
    </submittedName>
</protein>